<dbReference type="RefSeq" id="WP_035186016.1">
    <property type="nucleotide sequence ID" value="NZ_CABIVZ010000019.1"/>
</dbReference>
<gene>
    <name evidence="1" type="ORF">DT351_04675</name>
</gene>
<dbReference type="InterPro" id="IPR010699">
    <property type="entry name" value="DUF1275"/>
</dbReference>
<accession>A0A385ADD8</accession>
<dbReference type="Pfam" id="PF06912">
    <property type="entry name" value="DUF1275"/>
    <property type="match status" value="1"/>
</dbReference>
<dbReference type="PANTHER" id="PTHR37314">
    <property type="entry name" value="SLR0142 PROTEIN"/>
    <property type="match status" value="1"/>
</dbReference>
<reference evidence="1 2" key="1">
    <citation type="submission" date="2018-07" db="EMBL/GenBank/DDBJ databases">
        <title>Lactobacillus curvatus genome sequence.</title>
        <authorList>
            <person name="Prechtl R."/>
        </authorList>
    </citation>
    <scope>NUCLEOTIDE SEQUENCE [LARGE SCALE GENOMIC DNA]</scope>
    <source>
        <strain evidence="1 2">TMW 1.1928</strain>
    </source>
</reference>
<evidence type="ECO:0000313" key="2">
    <source>
        <dbReference type="Proteomes" id="UP000257607"/>
    </source>
</evidence>
<proteinExistence type="predicted"/>
<organism evidence="1 2">
    <name type="scientific">Latilactobacillus curvatus</name>
    <name type="common">Lactobacillus curvatus</name>
    <dbReference type="NCBI Taxonomy" id="28038"/>
    <lineage>
        <taxon>Bacteria</taxon>
        <taxon>Bacillati</taxon>
        <taxon>Bacillota</taxon>
        <taxon>Bacilli</taxon>
        <taxon>Lactobacillales</taxon>
        <taxon>Lactobacillaceae</taxon>
        <taxon>Latilactobacillus</taxon>
    </lineage>
</organism>
<evidence type="ECO:0000313" key="1">
    <source>
        <dbReference type="EMBL" id="AXN35692.1"/>
    </source>
</evidence>
<dbReference type="EMBL" id="CP031003">
    <property type="protein sequence ID" value="AXN35692.1"/>
    <property type="molecule type" value="Genomic_DNA"/>
</dbReference>
<dbReference type="Proteomes" id="UP000257607">
    <property type="component" value="Chromosome"/>
</dbReference>
<dbReference type="PANTHER" id="PTHR37314:SF4">
    <property type="entry name" value="UPF0700 TRANSMEMBRANE PROTEIN YOAK"/>
    <property type="match status" value="1"/>
</dbReference>
<dbReference type="AlphaFoldDB" id="A0A385ADD8"/>
<name>A0A385ADD8_LATCU</name>
<sequence>MQKEIGFHDRLSTAMFLTFLGGFLDAYCVILRGGVFASAQTGNIVFIGLDIATNQWAQLPEKILPIISFGFGVIIVQLAKRHFNTGGLNVWRLWLLGFQIIALVVVGFLSTAIPNMFVTPILSMSMAMQLASYSTVNGYPYANAFTTGNYKKLIENTYLYLATKEKNYQQKARYFGLIVGSFFIGTISSGLIVKLINVRTAWIAAIMLTVFFGFQLYFTEEVIAETKHMQR</sequence>
<protein>
    <submittedName>
        <fullName evidence="1">DUF1275 domain-containing protein</fullName>
    </submittedName>
</protein>